<evidence type="ECO:0000256" key="1">
    <source>
        <dbReference type="SAM" id="Coils"/>
    </source>
</evidence>
<keyword evidence="3" id="KW-1185">Reference proteome</keyword>
<sequence length="225" mass="25079">MVSYALDQKVRIDRAETSDSTLKSGSIERGVFRTTSIEQREITYKIAGPARETRKLILEIPKLAGYTLVEPKEGVEESDLYWRIPAKVAAGKTVEVKVIAQRPSVESVAVDDMGDGQIAYYAVNNALDAKTRAAFAKIAELKRTMEEHETLSESLAAKLEALTEEQSRLRANLDAVPRDSDLYRRYLKKLDDQETAIEGLQTKIADADEAAEAVRKKLEDYLASL</sequence>
<dbReference type="Proteomes" id="UP000284605">
    <property type="component" value="Unassembled WGS sequence"/>
</dbReference>
<comment type="caution">
    <text evidence="2">The sequence shown here is derived from an EMBL/GenBank/DDBJ whole genome shotgun (WGS) entry which is preliminary data.</text>
</comment>
<reference evidence="2 3" key="1">
    <citation type="submission" date="2018-09" db="EMBL/GenBank/DDBJ databases">
        <authorList>
            <person name="Zhu H."/>
        </authorList>
    </citation>
    <scope>NUCLEOTIDE SEQUENCE [LARGE SCALE GENOMIC DNA]</scope>
    <source>
        <strain evidence="2 3">K1W22B-8</strain>
    </source>
</reference>
<gene>
    <name evidence="2" type="ORF">D3874_21615</name>
</gene>
<keyword evidence="1" id="KW-0175">Coiled coil</keyword>
<evidence type="ECO:0000313" key="2">
    <source>
        <dbReference type="EMBL" id="RJF89247.1"/>
    </source>
</evidence>
<organism evidence="2 3">
    <name type="scientific">Oleomonas cavernae</name>
    <dbReference type="NCBI Taxonomy" id="2320859"/>
    <lineage>
        <taxon>Bacteria</taxon>
        <taxon>Pseudomonadati</taxon>
        <taxon>Pseudomonadota</taxon>
        <taxon>Alphaproteobacteria</taxon>
        <taxon>Acetobacterales</taxon>
        <taxon>Acetobacteraceae</taxon>
        <taxon>Oleomonas</taxon>
    </lineage>
</organism>
<dbReference type="EMBL" id="QYUK01000011">
    <property type="protein sequence ID" value="RJF89247.1"/>
    <property type="molecule type" value="Genomic_DNA"/>
</dbReference>
<dbReference type="OrthoDB" id="580912at2"/>
<dbReference type="AlphaFoldDB" id="A0A418WGU2"/>
<evidence type="ECO:0000313" key="3">
    <source>
        <dbReference type="Proteomes" id="UP000284605"/>
    </source>
</evidence>
<protein>
    <submittedName>
        <fullName evidence="2">Uncharacterized protein</fullName>
    </submittedName>
</protein>
<name>A0A418WGU2_9PROT</name>
<feature type="coiled-coil region" evidence="1">
    <location>
        <begin position="138"/>
        <end position="224"/>
    </location>
</feature>
<dbReference type="RefSeq" id="WP_119780758.1">
    <property type="nucleotide sequence ID" value="NZ_QYUK01000011.1"/>
</dbReference>
<proteinExistence type="predicted"/>
<accession>A0A418WGU2</accession>